<gene>
    <name evidence="4" type="ordered locus">azo2777</name>
</gene>
<evidence type="ECO:0000313" key="4">
    <source>
        <dbReference type="EMBL" id="CAL95393.1"/>
    </source>
</evidence>
<dbReference type="GO" id="GO:0047372">
    <property type="term" value="F:monoacylglycerol lipase activity"/>
    <property type="evidence" value="ECO:0007669"/>
    <property type="project" value="TreeGrafter"/>
</dbReference>
<dbReference type="NCBIfam" id="NF008218">
    <property type="entry name" value="PRK10985.1"/>
    <property type="match status" value="1"/>
</dbReference>
<dbReference type="KEGG" id="azo:azo2777"/>
<dbReference type="PANTHER" id="PTHR10794">
    <property type="entry name" value="ABHYDROLASE DOMAIN-CONTAINING PROTEIN"/>
    <property type="match status" value="1"/>
</dbReference>
<dbReference type="ESTHER" id="azosb-a1k988">
    <property type="family name" value="abh_upf0017"/>
</dbReference>
<feature type="domain" description="AB hydrolase-1" evidence="3">
    <location>
        <begin position="67"/>
        <end position="306"/>
    </location>
</feature>
<evidence type="ECO:0000313" key="5">
    <source>
        <dbReference type="Proteomes" id="UP000002588"/>
    </source>
</evidence>
<accession>A1K988</accession>
<feature type="active site" description="Charge relay system" evidence="2">
    <location>
        <position position="274"/>
    </location>
</feature>
<dbReference type="RefSeq" id="WP_011766503.1">
    <property type="nucleotide sequence ID" value="NC_008702.1"/>
</dbReference>
<sequence length="339" mass="36630">MPPSPARAPLASYEAPWWLPGAHLQTIWPLARRIRCPDYRRERWTTPDGDFIDLDWHGPAKPASHAPLLVLFHGLEGSSRSHYARALTTAAAARGWTAVVPHFRGCSGEPNNLARAYHSGDSDEVDWILQRLAALNRKRPVLAAGVSLGGNALLKWLGERGQAALQVVDAAVAICPPLDLTLSGHALARGFNRVYTRHFLATLKAKALQKAARHPGCCNPAKVRSALTLFDFDDAYTAPAHGFAGADDYWRRASSKPWLRGIACPTLLLSAANDPFVPPAALPSAAELAPAVRFECSRHGGHVGFLGTPWPGGQDWLPARTLDFLAGRNGSGRLANPNI</sequence>
<dbReference type="EMBL" id="AM406670">
    <property type="protein sequence ID" value="CAL95393.1"/>
    <property type="molecule type" value="Genomic_DNA"/>
</dbReference>
<dbReference type="PANTHER" id="PTHR10794:SF94">
    <property type="entry name" value="ESTERASE YHET-RELATED"/>
    <property type="match status" value="1"/>
</dbReference>
<dbReference type="Gene3D" id="3.40.50.1820">
    <property type="entry name" value="alpha/beta hydrolase"/>
    <property type="match status" value="1"/>
</dbReference>
<organism evidence="4 5">
    <name type="scientific">Azoarcus sp. (strain BH72)</name>
    <dbReference type="NCBI Taxonomy" id="418699"/>
    <lineage>
        <taxon>Bacteria</taxon>
        <taxon>Pseudomonadati</taxon>
        <taxon>Pseudomonadota</taxon>
        <taxon>Betaproteobacteria</taxon>
        <taxon>Rhodocyclales</taxon>
        <taxon>Zoogloeaceae</taxon>
        <taxon>Azoarcus</taxon>
    </lineage>
</organism>
<protein>
    <recommendedName>
        <fullName evidence="3">AB hydrolase-1 domain-containing protein</fullName>
    </recommendedName>
</protein>
<evidence type="ECO:0000256" key="2">
    <source>
        <dbReference type="PIRSR" id="PIRSR005211-1"/>
    </source>
</evidence>
<dbReference type="InterPro" id="IPR050960">
    <property type="entry name" value="AB_hydrolase_4_sf"/>
</dbReference>
<dbReference type="PIRSF" id="PIRSF005211">
    <property type="entry name" value="Ab_hydro_YheT"/>
    <property type="match status" value="1"/>
</dbReference>
<dbReference type="Proteomes" id="UP000002588">
    <property type="component" value="Chromosome"/>
</dbReference>
<dbReference type="HOGENOM" id="CLU_032487_0_0_4"/>
<comment type="similarity">
    <text evidence="1">Belongs to the AB hydrolase superfamily. AB hydrolase 4 family.</text>
</comment>
<dbReference type="GO" id="GO:0034338">
    <property type="term" value="F:short-chain carboxylesterase activity"/>
    <property type="evidence" value="ECO:0007669"/>
    <property type="project" value="TreeGrafter"/>
</dbReference>
<dbReference type="Pfam" id="PF00561">
    <property type="entry name" value="Abhydrolase_1"/>
    <property type="match status" value="1"/>
</dbReference>
<feature type="active site" description="Charge relay system" evidence="2">
    <location>
        <position position="147"/>
    </location>
</feature>
<reference evidence="4 5" key="1">
    <citation type="journal article" date="2006" name="Nat. Biotechnol.">
        <title>Complete genome of the mutualistic, N2-fixing grass endophyte Azoarcus sp. strain BH72.</title>
        <authorList>
            <person name="Krause A."/>
            <person name="Ramakumar A."/>
            <person name="Bartels D."/>
            <person name="Battistoni F."/>
            <person name="Bekel T."/>
            <person name="Boch J."/>
            <person name="Boehm M."/>
            <person name="Friedrich F."/>
            <person name="Hurek T."/>
            <person name="Krause L."/>
            <person name="Linke B."/>
            <person name="McHardy A.C."/>
            <person name="Sarkar A."/>
            <person name="Schneiker S."/>
            <person name="Syed A.A."/>
            <person name="Thauer R."/>
            <person name="Vorhoelter F.-J."/>
            <person name="Weidner S."/>
            <person name="Puehler A."/>
            <person name="Reinhold-Hurek B."/>
            <person name="Kaiser O."/>
            <person name="Goesmann A."/>
        </authorList>
    </citation>
    <scope>NUCLEOTIDE SEQUENCE [LARGE SCALE GENOMIC DNA]</scope>
    <source>
        <strain evidence="4 5">BH72</strain>
    </source>
</reference>
<evidence type="ECO:0000259" key="3">
    <source>
        <dbReference type="Pfam" id="PF00561"/>
    </source>
</evidence>
<dbReference type="AlphaFoldDB" id="A1K988"/>
<evidence type="ECO:0000256" key="1">
    <source>
        <dbReference type="ARBA" id="ARBA00010884"/>
    </source>
</evidence>
<dbReference type="STRING" id="62928.azo2777"/>
<dbReference type="InterPro" id="IPR000073">
    <property type="entry name" value="AB_hydrolase_1"/>
</dbReference>
<dbReference type="MEROPS" id="S33.A46"/>
<proteinExistence type="inferred from homology"/>
<dbReference type="SUPFAM" id="SSF53474">
    <property type="entry name" value="alpha/beta-Hydrolases"/>
    <property type="match status" value="1"/>
</dbReference>
<dbReference type="InterPro" id="IPR012020">
    <property type="entry name" value="ABHD4"/>
</dbReference>
<keyword evidence="5" id="KW-1185">Reference proteome</keyword>
<feature type="active site" description="Charge relay system" evidence="2">
    <location>
        <position position="302"/>
    </location>
</feature>
<dbReference type="InterPro" id="IPR029058">
    <property type="entry name" value="AB_hydrolase_fold"/>
</dbReference>
<name>A1K988_AZOSB</name>
<dbReference type="eggNOG" id="COG0429">
    <property type="taxonomic scope" value="Bacteria"/>
</dbReference>